<dbReference type="Pfam" id="PF00266">
    <property type="entry name" value="Aminotran_5"/>
    <property type="match status" value="1"/>
</dbReference>
<evidence type="ECO:0000313" key="4">
    <source>
        <dbReference type="Proteomes" id="UP000001542"/>
    </source>
</evidence>
<keyword evidence="4" id="KW-1185">Reference proteome</keyword>
<dbReference type="InterPro" id="IPR015424">
    <property type="entry name" value="PyrdxlP-dep_Trfase"/>
</dbReference>
<dbReference type="SUPFAM" id="SSF141673">
    <property type="entry name" value="MOSC N-terminal domain-like"/>
    <property type="match status" value="1"/>
</dbReference>
<dbReference type="Gene3D" id="3.90.1150.10">
    <property type="entry name" value="Aspartate Aminotransferase, domain 1"/>
    <property type="match status" value="1"/>
</dbReference>
<dbReference type="SUPFAM" id="SSF53383">
    <property type="entry name" value="PLP-dependent transferases"/>
    <property type="match status" value="1"/>
</dbReference>
<organism evidence="3 4">
    <name type="scientific">Trichomonas vaginalis (strain ATCC PRA-98 / G3)</name>
    <dbReference type="NCBI Taxonomy" id="412133"/>
    <lineage>
        <taxon>Eukaryota</taxon>
        <taxon>Metamonada</taxon>
        <taxon>Parabasalia</taxon>
        <taxon>Trichomonadida</taxon>
        <taxon>Trichomonadidae</taxon>
        <taxon>Trichomonas</taxon>
    </lineage>
</organism>
<dbReference type="Gene3D" id="3.40.640.10">
    <property type="entry name" value="Type I PLP-dependent aspartate aminotransferase-like (Major domain)"/>
    <property type="match status" value="1"/>
</dbReference>
<dbReference type="SMR" id="A2DXZ7"/>
<dbReference type="Pfam" id="PF03476">
    <property type="entry name" value="MOSC_N"/>
    <property type="match status" value="1"/>
</dbReference>
<name>A2DXZ7_TRIV3</name>
<dbReference type="OrthoDB" id="420046at2759"/>
<dbReference type="STRING" id="5722.A2DXZ7"/>
<dbReference type="InterPro" id="IPR015421">
    <property type="entry name" value="PyrdxlP-dep_Trfase_major"/>
</dbReference>
<evidence type="ECO:0000259" key="1">
    <source>
        <dbReference type="Pfam" id="PF00266"/>
    </source>
</evidence>
<dbReference type="VEuPathDB" id="TrichDB:TVAGG3_0960880"/>
<gene>
    <name evidence="3" type="ORF">TVAG_038390</name>
</gene>
<evidence type="ECO:0000313" key="3">
    <source>
        <dbReference type="EMBL" id="EAY14733.1"/>
    </source>
</evidence>
<evidence type="ECO:0000259" key="2">
    <source>
        <dbReference type="Pfam" id="PF03476"/>
    </source>
</evidence>
<dbReference type="InParanoid" id="A2DXZ7"/>
<accession>A2DXZ7</accession>
<dbReference type="PANTHER" id="PTHR14237">
    <property type="entry name" value="MOLYBDOPTERIN COFACTOR SULFURASE MOSC"/>
    <property type="match status" value="1"/>
</dbReference>
<dbReference type="AlphaFoldDB" id="A2DXZ7"/>
<protein>
    <submittedName>
        <fullName evidence="3">MOSC N-terminal beta barrel domain containing protein</fullName>
    </submittedName>
</protein>
<feature type="domain" description="Aminotransferase class V" evidence="1">
    <location>
        <begin position="17"/>
        <end position="228"/>
    </location>
</feature>
<dbReference type="KEGG" id="tva:4772726"/>
<dbReference type="InterPro" id="IPR005303">
    <property type="entry name" value="MOCOS_middle"/>
</dbReference>
<reference evidence="3" key="2">
    <citation type="journal article" date="2007" name="Science">
        <title>Draft genome sequence of the sexually transmitted pathogen Trichomonas vaginalis.</title>
        <authorList>
            <person name="Carlton J.M."/>
            <person name="Hirt R.P."/>
            <person name="Silva J.C."/>
            <person name="Delcher A.L."/>
            <person name="Schatz M."/>
            <person name="Zhao Q."/>
            <person name="Wortman J.R."/>
            <person name="Bidwell S.L."/>
            <person name="Alsmark U.C.M."/>
            <person name="Besteiro S."/>
            <person name="Sicheritz-Ponten T."/>
            <person name="Noel C.J."/>
            <person name="Dacks J.B."/>
            <person name="Foster P.G."/>
            <person name="Simillion C."/>
            <person name="Van de Peer Y."/>
            <person name="Miranda-Saavedra D."/>
            <person name="Barton G.J."/>
            <person name="Westrop G.D."/>
            <person name="Mueller S."/>
            <person name="Dessi D."/>
            <person name="Fiori P.L."/>
            <person name="Ren Q."/>
            <person name="Paulsen I."/>
            <person name="Zhang H."/>
            <person name="Bastida-Corcuera F.D."/>
            <person name="Simoes-Barbosa A."/>
            <person name="Brown M.T."/>
            <person name="Hayes R.D."/>
            <person name="Mukherjee M."/>
            <person name="Okumura C.Y."/>
            <person name="Schneider R."/>
            <person name="Smith A.J."/>
            <person name="Vanacova S."/>
            <person name="Villalvazo M."/>
            <person name="Haas B.J."/>
            <person name="Pertea M."/>
            <person name="Feldblyum T.V."/>
            <person name="Utterback T.R."/>
            <person name="Shu C.L."/>
            <person name="Osoegawa K."/>
            <person name="de Jong P.J."/>
            <person name="Hrdy I."/>
            <person name="Horvathova L."/>
            <person name="Zubacova Z."/>
            <person name="Dolezal P."/>
            <person name="Malik S.B."/>
            <person name="Logsdon J.M. Jr."/>
            <person name="Henze K."/>
            <person name="Gupta A."/>
            <person name="Wang C.C."/>
            <person name="Dunne R.L."/>
            <person name="Upcroft J.A."/>
            <person name="Upcroft P."/>
            <person name="White O."/>
            <person name="Salzberg S.L."/>
            <person name="Tang P."/>
            <person name="Chiu C.-H."/>
            <person name="Lee Y.-S."/>
            <person name="Embley T.M."/>
            <person name="Coombs G.H."/>
            <person name="Mottram J.C."/>
            <person name="Tachezy J."/>
            <person name="Fraser-Liggett C.M."/>
            <person name="Johnson P.J."/>
        </authorList>
    </citation>
    <scope>NUCLEOTIDE SEQUENCE [LARGE SCALE GENOMIC DNA]</scope>
    <source>
        <strain evidence="3">G3</strain>
    </source>
</reference>
<proteinExistence type="predicted"/>
<dbReference type="eggNOG" id="KOG2142">
    <property type="taxonomic scope" value="Eukaryota"/>
</dbReference>
<feature type="domain" description="Molybdenum cofactor sulfurase middle" evidence="2">
    <location>
        <begin position="422"/>
        <end position="542"/>
    </location>
</feature>
<dbReference type="EMBL" id="DS113266">
    <property type="protein sequence ID" value="EAY14733.1"/>
    <property type="molecule type" value="Genomic_DNA"/>
</dbReference>
<dbReference type="PANTHER" id="PTHR14237:SF80">
    <property type="entry name" value="MOLYBDENUM COFACTOR SULFURASE"/>
    <property type="match status" value="1"/>
</dbReference>
<dbReference type="RefSeq" id="XP_001326956.1">
    <property type="nucleotide sequence ID" value="XM_001326921.1"/>
</dbReference>
<sequence>MQSELAIEFPQLATGVFADYGGSSPISQSQVAKIEEYATDLSLFYNIGGKKSKAQQEIDAFKHELLQLFHVDENQYEIFFYNNTSAAIRALAYSFPFGAGGKFIEHADTHNSILGIRKIALARGAEVQPVGSYPKTIGKTHNLFAYSLESNFSGRKYPLDWCNQFISQSKPEEGLFCHVLLDAAAYVPTCDLDLSKYPAQYVVFSLLKMFGSPGGVLLVRKEAMAFLPGLTQLPFDEISVIAARSGLEVRKSIEKTLGKPISKYVFELANNFASRIKDLKHYNGKPAFELYPAERSTNPSEQGGIVAFNLRNVYGGPVPHDGIFTCATANNIFVRFGVHCNPGGTYMALGWKPADIYKATRAHEASCSLTASIMEGRHVGSVRVSFGYQLTQNDIDRLVEFFESHFVEKEPVDIEISEKFPLKSIYIHPVKGCQGFEVKLTPENPKWKLVATGLQYDSCWAIADELSTLLDRTRCPLLARFTTEISDNTLKITSPDGRSISVPANEAPKGTDFTSSTVCHEKISGVIYGPEVNEWFTEVLGRKAILVKVSQREMNVFRCFFTESMKIVSVKEIEQIVPHFIFESHKPFEEDKLLGKDVLFSNCEFYVQRRIPATTEMMIDCQKPGELPEPLKSICLLHSPAGGPIFGLEIIGKFRPSRKNPKEIELGSELVIKK</sequence>
<dbReference type="InterPro" id="IPR015422">
    <property type="entry name" value="PyrdxlP-dep_Trfase_small"/>
</dbReference>
<dbReference type="Proteomes" id="UP000001542">
    <property type="component" value="Unassembled WGS sequence"/>
</dbReference>
<dbReference type="InterPro" id="IPR000192">
    <property type="entry name" value="Aminotrans_V_dom"/>
</dbReference>
<reference evidence="3" key="1">
    <citation type="submission" date="2006-10" db="EMBL/GenBank/DDBJ databases">
        <authorList>
            <person name="Amadeo P."/>
            <person name="Zhao Q."/>
            <person name="Wortman J."/>
            <person name="Fraser-Liggett C."/>
            <person name="Carlton J."/>
        </authorList>
    </citation>
    <scope>NUCLEOTIDE SEQUENCE</scope>
    <source>
        <strain evidence="3">G3</strain>
    </source>
</reference>
<dbReference type="VEuPathDB" id="TrichDB:TVAG_038390"/>